<reference evidence="4" key="6">
    <citation type="journal article" date="2008" name="Nucleic Acids Res.">
        <title>The rice annotation project database (RAP-DB): 2008 update.</title>
        <authorList>
            <consortium name="The rice annotation project (RAP)"/>
        </authorList>
    </citation>
    <scope>GENOME REANNOTATION</scope>
    <source>
        <strain evidence="4">cv. Nipponbare</strain>
    </source>
</reference>
<reference evidence="3" key="3">
    <citation type="journal article" date="2006" name="Nucleic Acids Res.">
        <title>The Rice Annotation Project Database (RAP-DB): hub for Oryza sativa ssp. japonica genome information.</title>
        <authorList>
            <person name="Ohyanagi H."/>
            <person name="Tanaka T."/>
            <person name="Sakai H."/>
            <person name="Shigemoto Y."/>
            <person name="Yamaguchi K."/>
            <person name="Habara T."/>
            <person name="Fujii Y."/>
            <person name="Antonio B.A."/>
            <person name="Nagamura Y."/>
            <person name="Imanishi T."/>
            <person name="Ikeo K."/>
            <person name="Itoh T."/>
            <person name="Gojobori T."/>
            <person name="Sasaki T."/>
        </authorList>
    </citation>
    <scope>NUCLEOTIDE SEQUENCE</scope>
</reference>
<reference evidence="3" key="5">
    <citation type="journal article" date="2008" name="Nucleic Acids Res.">
        <title>The Rice Annotation Project Database (RAP-DB): 2008 update.</title>
        <authorList>
            <consortium name="The Rice Annotation Project (RAP)"/>
            <person name="Tanaka T."/>
            <person name="Antonio B.A."/>
            <person name="Kikuchi S."/>
            <person name="Matsumoto T."/>
            <person name="Nagamura Y."/>
            <person name="Numa H."/>
            <person name="Sakai H."/>
            <person name="Wu J."/>
            <person name="Itoh T."/>
            <person name="Sasaki T."/>
            <person name="Aono R."/>
            <person name="Fujii Y."/>
            <person name="Habara T."/>
            <person name="Harada E."/>
            <person name="Kanno M."/>
            <person name="Kawahara Y."/>
            <person name="Kawashima H."/>
            <person name="Kubooka H."/>
            <person name="Matsuya A."/>
            <person name="Nakaoka H."/>
            <person name="Saichi N."/>
            <person name="Sanbonmatsu R."/>
            <person name="Sato Y."/>
            <person name="Shinso Y."/>
            <person name="Suzuki M."/>
            <person name="Takeda J."/>
            <person name="Tanino M."/>
            <person name="Todokoro F."/>
            <person name="Yamaguchi K."/>
            <person name="Yamamoto N."/>
            <person name="Yamasaki C."/>
            <person name="Imanishi T."/>
            <person name="Okido T."/>
            <person name="Tada M."/>
            <person name="Ikeo K."/>
            <person name="Tateno Y."/>
            <person name="Gojobori T."/>
            <person name="Lin Y.C."/>
            <person name="Wei F.J."/>
            <person name="Hsing Y.I."/>
            <person name="Zhao Q."/>
            <person name="Han B."/>
            <person name="Kramer M.R."/>
            <person name="McCombie R.W."/>
            <person name="Lonsdale D."/>
            <person name="O'Donovan C.C."/>
            <person name="Whitfield E.J."/>
            <person name="Apweiler R."/>
            <person name="Koyanagi K.O."/>
            <person name="Khurana J.P."/>
            <person name="Raghuvanshi S."/>
            <person name="Singh N.K."/>
            <person name="Tyagi A.K."/>
            <person name="Haberer G."/>
            <person name="Fujisawa M."/>
            <person name="Hosokawa S."/>
            <person name="Ito Y."/>
            <person name="Ikawa H."/>
            <person name="Shibata M."/>
            <person name="Yamamoto M."/>
            <person name="Bruskiewich R.M."/>
            <person name="Hoen D.R."/>
            <person name="Bureau TE."/>
            <person name="Namiki N."/>
            <person name="Ohyanagi H."/>
            <person name="Sakai Y."/>
            <person name="Nobushima S."/>
            <person name="Sakata K."/>
            <person name="Barrero R.A."/>
            <person name="Sato Y."/>
            <person name="Souvorov A."/>
            <person name="Smith-White B."/>
            <person name="Tatusova T."/>
            <person name="An S."/>
            <person name="An G."/>
            <person name="OOta S."/>
            <person name="Fuks G."/>
            <person name="Messing J."/>
            <person name="Christie K.R."/>
            <person name="Lieberherr D."/>
            <person name="Kim H."/>
            <person name="Zuccolo A."/>
            <person name="Wing R.A."/>
            <person name="Nobuta K."/>
            <person name="Green P.J."/>
            <person name="Lu C."/>
            <person name="Meyers BC."/>
            <person name="Chaparro C."/>
            <person name="Piegu B."/>
            <person name="Panaud O."/>
            <person name="Echeverria M."/>
        </authorList>
    </citation>
    <scope>NUCLEOTIDE SEQUENCE</scope>
</reference>
<reference evidence="3" key="7">
    <citation type="submission" date="2009-08" db="EMBL/GenBank/DDBJ databases">
        <title>Oryza sativa nipponbare(GA3) genomic DNA, chromosome 9.</title>
        <authorList>
            <consortium name="IRGSP(International Rice Genome Sequencing Project)"/>
        </authorList>
    </citation>
    <scope>NUCLEOTIDE SEQUENCE</scope>
</reference>
<reference evidence="3 4" key="2">
    <citation type="journal article" date="2005" name="Nature">
        <title>The map-based sequence of the rice genome.</title>
        <authorList>
            <consortium name="International rice genome sequencing project (IRGSP)"/>
            <person name="Matsumoto T."/>
            <person name="Wu J."/>
            <person name="Kanamori H."/>
            <person name="Katayose Y."/>
            <person name="Fujisawa M."/>
            <person name="Namiki N."/>
            <person name="Mizuno H."/>
            <person name="Yamamoto K."/>
            <person name="Antonio B.A."/>
            <person name="Baba T."/>
            <person name="Sakata K."/>
            <person name="Nagamura Y."/>
            <person name="Aoki H."/>
            <person name="Arikawa K."/>
            <person name="Arita K."/>
            <person name="Bito T."/>
            <person name="Chiden Y."/>
            <person name="Fujitsuka N."/>
            <person name="Fukunaka R."/>
            <person name="Hamada M."/>
            <person name="Harada C."/>
            <person name="Hayashi A."/>
            <person name="Hijishita S."/>
            <person name="Honda M."/>
            <person name="Hosokawa S."/>
            <person name="Ichikawa Y."/>
            <person name="Idonuma A."/>
            <person name="Iijima M."/>
            <person name="Ikeda M."/>
            <person name="Ikeno M."/>
            <person name="Ito K."/>
            <person name="Ito S."/>
            <person name="Ito T."/>
            <person name="Ito Y."/>
            <person name="Ito Y."/>
            <person name="Iwabuchi A."/>
            <person name="Kamiya K."/>
            <person name="Karasawa W."/>
            <person name="Kurita K."/>
            <person name="Katagiri S."/>
            <person name="Kikuta A."/>
            <person name="Kobayashi H."/>
            <person name="Kobayashi N."/>
            <person name="Machita K."/>
            <person name="Maehara T."/>
            <person name="Masukawa M."/>
            <person name="Mizubayashi T."/>
            <person name="Mukai Y."/>
            <person name="Nagasaki H."/>
            <person name="Nagata Y."/>
            <person name="Naito S."/>
            <person name="Nakashima M."/>
            <person name="Nakama Y."/>
            <person name="Nakamichi Y."/>
            <person name="Nakamura M."/>
            <person name="Meguro A."/>
            <person name="Negishi M."/>
            <person name="Ohta I."/>
            <person name="Ohta T."/>
            <person name="Okamoto M."/>
            <person name="Ono N."/>
            <person name="Saji S."/>
            <person name="Sakaguchi M."/>
            <person name="Sakai K."/>
            <person name="Shibata M."/>
            <person name="Shimokawa T."/>
            <person name="Song J."/>
            <person name="Takazaki Y."/>
            <person name="Terasawa K."/>
            <person name="Tsugane M."/>
            <person name="Tsuji K."/>
            <person name="Ueda S."/>
            <person name="Waki K."/>
            <person name="Yamagata H."/>
            <person name="Yamamoto M."/>
            <person name="Yamamoto S."/>
            <person name="Yamane H."/>
            <person name="Yoshiki S."/>
            <person name="Yoshihara R."/>
            <person name="Yukawa K."/>
            <person name="Zhong H."/>
            <person name="Yano M."/>
            <person name="Yuan Q."/>
            <person name="Ouyang S."/>
            <person name="Liu J."/>
            <person name="Jones K.M."/>
            <person name="Gansberger K."/>
            <person name="Moffat K."/>
            <person name="Hill J."/>
            <person name="Bera J."/>
            <person name="Fadrosh D."/>
            <person name="Jin S."/>
            <person name="Johri S."/>
            <person name="Kim M."/>
            <person name="Overton L."/>
            <person name="Reardon M."/>
            <person name="Tsitrin T."/>
            <person name="Vuong H."/>
            <person name="Weaver B."/>
            <person name="Ciecko A."/>
            <person name="Tallon L."/>
            <person name="Jackson J."/>
            <person name="Pai G."/>
            <person name="Aken S.V."/>
            <person name="Utterback T."/>
            <person name="Reidmuller S."/>
            <person name="Feldblyum T."/>
            <person name="Hsiao J."/>
            <person name="Zismann V."/>
            <person name="Iobst S."/>
            <person name="de Vazeille A.R."/>
            <person name="Buell C.R."/>
            <person name="Ying K."/>
            <person name="Li Y."/>
            <person name="Lu T."/>
            <person name="Huang Y."/>
            <person name="Zhao Q."/>
            <person name="Feng Q."/>
            <person name="Zhang L."/>
            <person name="Zhu J."/>
            <person name="Weng Q."/>
            <person name="Mu J."/>
            <person name="Lu Y."/>
            <person name="Fan D."/>
            <person name="Liu Y."/>
            <person name="Guan J."/>
            <person name="Zhang Y."/>
            <person name="Yu S."/>
            <person name="Liu X."/>
            <person name="Zhang Y."/>
            <person name="Hong G."/>
            <person name="Han B."/>
            <person name="Choisne N."/>
            <person name="Demange N."/>
            <person name="Orjeda G."/>
            <person name="Samain S."/>
            <person name="Cattolico L."/>
            <person name="Pelletier E."/>
            <person name="Couloux A."/>
            <person name="Segurens B."/>
            <person name="Wincker P."/>
            <person name="D'Hont A."/>
            <person name="Scarpelli C."/>
            <person name="Weissenbach J."/>
            <person name="Salanoubat M."/>
            <person name="Quetier F."/>
            <person name="Yu Y."/>
            <person name="Kim H.R."/>
            <person name="Rambo T."/>
            <person name="Currie J."/>
            <person name="Collura K."/>
            <person name="Luo M."/>
            <person name="Yang T."/>
            <person name="Ammiraju J.S.S."/>
            <person name="Engler F."/>
            <person name="Soderlund C."/>
            <person name="Wing R.A."/>
            <person name="Palmer L.E."/>
            <person name="de la Bastide M."/>
            <person name="Spiegel L."/>
            <person name="Nascimento L."/>
            <person name="Zutavern T."/>
            <person name="O'Shaughnessy A."/>
            <person name="Dike S."/>
            <person name="Dedhia N."/>
            <person name="Preston R."/>
            <person name="Balija V."/>
            <person name="McCombie W.R."/>
            <person name="Chow T."/>
            <person name="Chen H."/>
            <person name="Chung M."/>
            <person name="Chen C."/>
            <person name="Shaw J."/>
            <person name="Wu H."/>
            <person name="Hsiao K."/>
            <person name="Chao Y."/>
            <person name="Chu M."/>
            <person name="Cheng C."/>
            <person name="Hour A."/>
            <person name="Lee P."/>
            <person name="Lin S."/>
            <person name="Lin Y."/>
            <person name="Liou J."/>
            <person name="Liu S."/>
            <person name="Hsing Y."/>
            <person name="Raghuvanshi S."/>
            <person name="Mohanty A."/>
            <person name="Bharti A.K."/>
            <person name="Gaur A."/>
            <person name="Gupta V."/>
            <person name="Kumar D."/>
            <person name="Ravi V."/>
            <person name="Vij S."/>
            <person name="Kapur A."/>
            <person name="Khurana P."/>
            <person name="Khurana P."/>
            <person name="Khurana J.P."/>
            <person name="Tyagi A.K."/>
            <person name="Gaikwad K."/>
            <person name="Singh A."/>
            <person name="Dalal V."/>
            <person name="Srivastava S."/>
            <person name="Dixit A."/>
            <person name="Pal A.K."/>
            <person name="Ghazi I.A."/>
            <person name="Yadav M."/>
            <person name="Pandit A."/>
            <person name="Bhargava A."/>
            <person name="Sureshbabu K."/>
            <person name="Batra K."/>
            <person name="Sharma T.R."/>
            <person name="Mohapatra T."/>
            <person name="Singh N.K."/>
            <person name="Messing J."/>
            <person name="Nelson A.B."/>
            <person name="Fuks G."/>
            <person name="Kavchok S."/>
            <person name="Keizer G."/>
            <person name="Linton E."/>
            <person name="Llaca V."/>
            <person name="Song R."/>
            <person name="Tanyolac B."/>
            <person name="Young S."/>
            <person name="Ho-Il K."/>
            <person name="Hahn J.H."/>
            <person name="Sangsakoo G."/>
            <person name="Vanavichit A."/>
            <person name="de Mattos Luiz.A.T."/>
            <person name="Zimmer P.D."/>
            <person name="Malone G."/>
            <person name="Dellagostin O."/>
            <person name="de Oliveira A.C."/>
            <person name="Bevan M."/>
            <person name="Bancroft I."/>
            <person name="Minx P."/>
            <person name="Cordum H."/>
            <person name="Wilson R."/>
            <person name="Cheng Z."/>
            <person name="Jin W."/>
            <person name="Jiang J."/>
            <person name="Leong S.A."/>
            <person name="Iwama H."/>
            <person name="Gojobori T."/>
            <person name="Itoh T."/>
            <person name="Niimura Y."/>
            <person name="Fujii Y."/>
            <person name="Habara T."/>
            <person name="Sakai H."/>
            <person name="Sato Y."/>
            <person name="Wilson G."/>
            <person name="Kumar K."/>
            <person name="McCouch S."/>
            <person name="Juretic N."/>
            <person name="Hoen D."/>
            <person name="Wright S."/>
            <person name="Bruskiewich R."/>
            <person name="Bureau T."/>
            <person name="Miyao A."/>
            <person name="Hirochika H."/>
            <person name="Nishikawa T."/>
            <person name="Kadowaki K."/>
            <person name="Sugiura M."/>
            <person name="Burr B."/>
            <person name="Sasaki T."/>
        </authorList>
    </citation>
    <scope>NUCLEOTIDE SEQUENCE [LARGE SCALE GENOMIC DNA]</scope>
    <source>
        <strain evidence="4">cv. Nipponbare</strain>
    </source>
</reference>
<sequence>MLPVSGEAATVGKLQDGASGGEPARPRGRRRASSLRLDLDALADDVHSLVRSNSNLSDRHRHQFGVATTWTVDLLAVIVRTSSYSSIR</sequence>
<dbReference type="EMBL" id="AP008215">
    <property type="protein sequence ID" value="BAF25047.1"/>
    <property type="molecule type" value="Genomic_DNA"/>
</dbReference>
<organism evidence="2 4">
    <name type="scientific">Oryza sativa subsp. japonica</name>
    <name type="common">Rice</name>
    <dbReference type="NCBI Taxonomy" id="39947"/>
    <lineage>
        <taxon>Eukaryota</taxon>
        <taxon>Viridiplantae</taxon>
        <taxon>Streptophyta</taxon>
        <taxon>Embryophyta</taxon>
        <taxon>Tracheophyta</taxon>
        <taxon>Spermatophyta</taxon>
        <taxon>Magnoliopsida</taxon>
        <taxon>Liliopsida</taxon>
        <taxon>Poales</taxon>
        <taxon>Poaceae</taxon>
        <taxon>BOP clade</taxon>
        <taxon>Oryzoideae</taxon>
        <taxon>Oryzeae</taxon>
        <taxon>Oryzinae</taxon>
        <taxon>Oryza</taxon>
        <taxon>Oryza sativa</taxon>
    </lineage>
</organism>
<reference evidence="2" key="1">
    <citation type="submission" date="2002-09" db="EMBL/GenBank/DDBJ databases">
        <title>Oryza sativa nipponbare(GA3) genomic DNA, chromosome 9, BAC clone:OJ1261_A08.</title>
        <authorList>
            <person name="Sasaki T."/>
            <person name="Matsumoto T."/>
            <person name="Hattori M."/>
            <person name="Sakaki Y."/>
            <person name="Katayose Y."/>
        </authorList>
    </citation>
    <scope>NUCLEOTIDE SEQUENCE</scope>
</reference>
<dbReference type="KEGG" id="dosa:Os09g0406900"/>
<name>Q69MY2_ORYSJ</name>
<gene>
    <name evidence="3" type="ordered locus">Os09g0406900</name>
    <name evidence="2" type="ORF">OJ1261_A08.46</name>
</gene>
<evidence type="ECO:0000313" key="2">
    <source>
        <dbReference type="EMBL" id="BAD36293.1"/>
    </source>
</evidence>
<accession>Q69MY2</accession>
<reference evidence="3" key="4">
    <citation type="journal article" date="2007" name="Genome Res.">
        <title>Curated Genome Annotation of Oryza sativa ssp. japonica and Comparative Genome Analysis with Arabidopsis thaliana.</title>
        <authorList>
            <consortium name="The Rice Annotation Project (RAP)"/>
            <person name="Itoh T."/>
            <person name="Tanaka T."/>
            <person name="Barrero R.A."/>
            <person name="Yamasaki C."/>
            <person name="Fujii Y."/>
            <person name="Hilton P.B."/>
            <person name="Antonio B.A."/>
            <person name="Aono H."/>
            <person name="Apweiler R."/>
            <person name="Bruskiewich R."/>
            <person name="Bureau T."/>
            <person name="Burr F."/>
            <person name="Costa de Oliveira A."/>
            <person name="Fuks G."/>
            <person name="Habara T."/>
            <person name="Haberer G."/>
            <person name="Han B."/>
            <person name="Harada E."/>
            <person name="Hiraki A.T."/>
            <person name="Hirochika H."/>
            <person name="Hoen D."/>
            <person name="Hokari H."/>
            <person name="Hosokawa S."/>
            <person name="Hsing Y."/>
            <person name="Ikawa H."/>
            <person name="Ikeo K."/>
            <person name="Imanishi T."/>
            <person name="Ito Y."/>
            <person name="Jaiswal P."/>
            <person name="Kanno M."/>
            <person name="Kawahara Y."/>
            <person name="Kawamura T."/>
            <person name="Kawashima H."/>
            <person name="Khurana J.P."/>
            <person name="Kikuchi S."/>
            <person name="Komatsu S."/>
            <person name="Koyanagi K.O."/>
            <person name="Kubooka H."/>
            <person name="Lieberherr D."/>
            <person name="Lin Y.C."/>
            <person name="Lonsdale D."/>
            <person name="Matsumoto T."/>
            <person name="Matsuya A."/>
            <person name="McCombie W.R."/>
            <person name="Messing J."/>
            <person name="Miyao A."/>
            <person name="Mulder N."/>
            <person name="Nagamura Y."/>
            <person name="Nam J."/>
            <person name="Namiki N."/>
            <person name="Numa H."/>
            <person name="Nurimoto S."/>
            <person name="O'donovan C."/>
            <person name="Ohyanagi H."/>
            <person name="Okido T."/>
            <person name="Oota S."/>
            <person name="Osato N."/>
            <person name="Palmer L.E."/>
            <person name="Quetier F."/>
            <person name="Raghuvanshi S."/>
            <person name="Saichi N."/>
            <person name="Sakai H."/>
            <person name="Sakai Y."/>
            <person name="Sakata K."/>
            <person name="Sakurai T."/>
            <person name="Sato F."/>
            <person name="Sato Y."/>
            <person name="Schoof H."/>
            <person name="Seki M."/>
            <person name="Shibata M."/>
            <person name="Shimizu Y."/>
            <person name="Shinozaki K."/>
            <person name="Shinso Y."/>
            <person name="Singh N.K."/>
            <person name="Smith-White B."/>
            <person name="Takeda J."/>
            <person name="Tanino M."/>
            <person name="Tatusova T."/>
            <person name="Thongjuea S."/>
            <person name="Todokoro F."/>
            <person name="Tsugane M."/>
            <person name="Tyagi A.K."/>
            <person name="Vanavichit A."/>
            <person name="Wang A."/>
            <person name="Wing R.A."/>
            <person name="Yamaguchi K."/>
            <person name="Yamamoto M."/>
            <person name="Yamamoto N."/>
            <person name="Yu Y."/>
            <person name="Zhang H."/>
            <person name="Zhao Q."/>
            <person name="Higo K."/>
            <person name="Burr B."/>
            <person name="Gojobori T."/>
            <person name="Sasaki T."/>
        </authorList>
    </citation>
    <scope>NUCLEOTIDE SEQUENCE</scope>
</reference>
<proteinExistence type="predicted"/>
<dbReference type="AlphaFoldDB" id="Q69MY2"/>
<feature type="region of interest" description="Disordered" evidence="1">
    <location>
        <begin position="1"/>
        <end position="32"/>
    </location>
</feature>
<evidence type="ECO:0000313" key="3">
    <source>
        <dbReference type="EMBL" id="BAF25047.1"/>
    </source>
</evidence>
<dbReference type="Proteomes" id="UP000000763">
    <property type="component" value="Chromosome 9"/>
</dbReference>
<protein>
    <submittedName>
        <fullName evidence="3">Os09g0406900 protein</fullName>
    </submittedName>
</protein>
<evidence type="ECO:0000256" key="1">
    <source>
        <dbReference type="SAM" id="MobiDB-lite"/>
    </source>
</evidence>
<dbReference type="EMBL" id="AP005722">
    <property type="protein sequence ID" value="BAD36293.1"/>
    <property type="molecule type" value="Genomic_DNA"/>
</dbReference>
<reference evidence="3" key="8">
    <citation type="submission" date="2009-08" db="EMBL/GenBank/DDBJ databases">
        <title>The Second Rice Annotation Project Meeting (RAP2).</title>
        <authorList>
            <consortium name="The Rice Annotation Project (RAP)"/>
        </authorList>
    </citation>
    <scope>NUCLEOTIDE SEQUENCE</scope>
</reference>
<evidence type="ECO:0000313" key="4">
    <source>
        <dbReference type="Proteomes" id="UP000000763"/>
    </source>
</evidence>